<dbReference type="Pfam" id="PF00004">
    <property type="entry name" value="AAA"/>
    <property type="match status" value="2"/>
</dbReference>
<evidence type="ECO:0000256" key="1">
    <source>
        <dbReference type="ARBA" id="ARBA00004370"/>
    </source>
</evidence>
<evidence type="ECO:0000313" key="16">
    <source>
        <dbReference type="Proteomes" id="UP000076798"/>
    </source>
</evidence>
<feature type="compositionally biased region" description="Low complexity" evidence="13">
    <location>
        <begin position="245"/>
        <end position="265"/>
    </location>
</feature>
<dbReference type="SUPFAM" id="SSF50692">
    <property type="entry name" value="ADC-like"/>
    <property type="match status" value="1"/>
</dbReference>
<comment type="similarity">
    <text evidence="2">Belongs to the AAA ATPase family.</text>
</comment>
<dbReference type="Gene3D" id="1.10.8.60">
    <property type="match status" value="1"/>
</dbReference>
<dbReference type="Proteomes" id="UP000076798">
    <property type="component" value="Unassembled WGS sequence"/>
</dbReference>
<dbReference type="PANTHER" id="PTHR23077:SF12">
    <property type="entry name" value="PEROXISOMAL ATPASE PEX1"/>
    <property type="match status" value="1"/>
</dbReference>
<dbReference type="InterPro" id="IPR003960">
    <property type="entry name" value="ATPase_AAA_CS"/>
</dbReference>
<name>A0A166C0Y4_9AGAM</name>
<evidence type="ECO:0000313" key="15">
    <source>
        <dbReference type="EMBL" id="KZT36954.1"/>
    </source>
</evidence>
<dbReference type="STRING" id="1314776.A0A166C0Y4"/>
<dbReference type="SUPFAM" id="SSF52540">
    <property type="entry name" value="P-loop containing nucleoside triphosphate hydrolases"/>
    <property type="match status" value="2"/>
</dbReference>
<dbReference type="SUPFAM" id="SSF54585">
    <property type="entry name" value="Cdc48 domain 2-like"/>
    <property type="match status" value="1"/>
</dbReference>
<sequence>MPRRARIHTVPLKSSLLNLPLSLYGPLVQNHVRPQGLVVHLHHPAKKISTYLGWTGMAASSSLSQFSQRGMNGSGENVENVEMDPQLATSLGFAQGDIVEIGLLHDTPTATSISTEPLTPDDWELLESNAGYVEDNLLAQVRCVAVGGVVCVWVLGRSVVRFKILSVTPGNSGKGVVLLGTDTEVVIAPKSRRPPPSSSNTTSTGATSKSQSQTNGKDDNASKEGGEPRKRRILRVIPSKHFILSSDPSSSTSSSSSSTFQSPSQSPSPPPAPIPNQEDIHNIDEGDELPLAFVSRQVYTSITTDPPSLPSSHPSTSSTNNEEILVWIKRMIPPFELRRRLEEDAKNSTAVESGPKILHPSASTANEKENGKETEKDKQERVGGAKKGRVVRLRWTNKKEVLENHILIFGLRSRTKSEGQEGGLELDGVGDLVSVTLLTPSERAPYESIFNAPSSSSPTNLIYQQAKPKYDLAGISPLLNTLSKFYISNLTIHLLNIFGAQDSFGSMLLYGRKGSGKTCVARCVGEILEGYQGFYTHTVYVDLSQYVDTKPLELKKKLQGLIEEAAWYKPSLLILDGVDKIVPPETENQPSFTTLQKAELFTSLFSPSPSPNSQPLDQRGIMVLGTADGKEGIHEVVGKKWCFGRSVGMARMSSDSRRDILSKFVQRKIDDGSILLSSEDAVNYTSLALEMEGYLPLDISDFVSRTLHRAAIRTLGKPPPMDVGMRDFEGAMRDYVPVGLRDVKAVKSDVGWGDIGGLRETKRILRETLELPTRYAAIYNKAPLRLRSGILLYGYPGCGKTLLASAIAKECGLNFITVKGPELLNKYIGASEKSVRDVFERASAARPCVLFFDEFDSIAPKRGHDSTGVTDRVVNQMLTQMDGAEGLEGVYVLAASSRPDLIDPALLRPGRLDSSLLCGMPTLDERREILQALTRKIPIEDESDLDEIANSTEGYSGADLQALMYNAHLEIVHASISALSSSSSGTSEANGKENGVRRNEEELPEVKVLNEPEGKVMSRAEMQAIQRRVAVMLKNRRAEKDKERGRNNTSPAVAKKIEKPKVTLRHLRNALASTRPSVPPDEVRRLQRIYNSFVSDRESKLTKPDDTNESVGIRVSLA</sequence>
<feature type="region of interest" description="Disordered" evidence="13">
    <location>
        <begin position="980"/>
        <end position="1003"/>
    </location>
</feature>
<dbReference type="InterPro" id="IPR015342">
    <property type="entry name" value="PEX1-N_C-lobe"/>
</dbReference>
<keyword evidence="5" id="KW-0547">Nucleotide-binding</keyword>
<gene>
    <name evidence="15" type="ORF">SISSUDRAFT_1049178</name>
</gene>
<dbReference type="InterPro" id="IPR003959">
    <property type="entry name" value="ATPase_AAA_core"/>
</dbReference>
<dbReference type="FunFam" id="3.40.50.300:FF:000149">
    <property type="entry name" value="Nuclear valosin-containing protein-like"/>
    <property type="match status" value="1"/>
</dbReference>
<feature type="compositionally biased region" description="Basic and acidic residues" evidence="13">
    <location>
        <begin position="990"/>
        <end position="1003"/>
    </location>
</feature>
<keyword evidence="9" id="KW-0472">Membrane</keyword>
<feature type="region of interest" description="Disordered" evidence="13">
    <location>
        <begin position="345"/>
        <end position="385"/>
    </location>
</feature>
<dbReference type="PANTHER" id="PTHR23077">
    <property type="entry name" value="AAA-FAMILY ATPASE"/>
    <property type="match status" value="1"/>
</dbReference>
<feature type="compositionally biased region" description="Low complexity" evidence="13">
    <location>
        <begin position="198"/>
        <end position="210"/>
    </location>
</feature>
<dbReference type="GO" id="GO:0005829">
    <property type="term" value="C:cytosol"/>
    <property type="evidence" value="ECO:0007669"/>
    <property type="project" value="TreeGrafter"/>
</dbReference>
<dbReference type="GO" id="GO:0016558">
    <property type="term" value="P:protein import into peroxisome matrix"/>
    <property type="evidence" value="ECO:0007669"/>
    <property type="project" value="TreeGrafter"/>
</dbReference>
<dbReference type="PROSITE" id="PS00674">
    <property type="entry name" value="AAA"/>
    <property type="match status" value="1"/>
</dbReference>
<dbReference type="CDD" id="cd19526">
    <property type="entry name" value="RecA-like_PEX1_r2"/>
    <property type="match status" value="1"/>
</dbReference>
<comment type="catalytic activity">
    <reaction evidence="12">
        <text>ATP + H2O = ADP + phosphate + H(+)</text>
        <dbReference type="Rhea" id="RHEA:13065"/>
        <dbReference type="ChEBI" id="CHEBI:15377"/>
        <dbReference type="ChEBI" id="CHEBI:15378"/>
        <dbReference type="ChEBI" id="CHEBI:30616"/>
        <dbReference type="ChEBI" id="CHEBI:43474"/>
        <dbReference type="ChEBI" id="CHEBI:456216"/>
    </reaction>
    <physiologicalReaction direction="left-to-right" evidence="12">
        <dbReference type="Rhea" id="RHEA:13066"/>
    </physiologicalReaction>
</comment>
<comment type="subcellular location">
    <subcellularLocation>
        <location evidence="1">Membrane</location>
    </subcellularLocation>
</comment>
<dbReference type="Gene3D" id="3.10.330.10">
    <property type="match status" value="1"/>
</dbReference>
<dbReference type="InterPro" id="IPR003593">
    <property type="entry name" value="AAA+_ATPase"/>
</dbReference>
<keyword evidence="4" id="KW-0962">Peroxisome biogenesis</keyword>
<feature type="domain" description="AAA+ ATPase" evidence="14">
    <location>
        <begin position="503"/>
        <end position="653"/>
    </location>
</feature>
<proteinExistence type="inferred from homology"/>
<evidence type="ECO:0000256" key="10">
    <source>
        <dbReference type="ARBA" id="ARBA00032509"/>
    </source>
</evidence>
<dbReference type="AlphaFoldDB" id="A0A166C0Y4"/>
<evidence type="ECO:0000256" key="11">
    <source>
        <dbReference type="ARBA" id="ARBA00034532"/>
    </source>
</evidence>
<feature type="domain" description="AAA+ ATPase" evidence="14">
    <location>
        <begin position="786"/>
        <end position="922"/>
    </location>
</feature>
<keyword evidence="7" id="KW-0067">ATP-binding</keyword>
<evidence type="ECO:0000256" key="6">
    <source>
        <dbReference type="ARBA" id="ARBA00022801"/>
    </source>
</evidence>
<dbReference type="GO" id="GO:0005778">
    <property type="term" value="C:peroxisomal membrane"/>
    <property type="evidence" value="ECO:0007669"/>
    <property type="project" value="TreeGrafter"/>
</dbReference>
<keyword evidence="16" id="KW-1185">Reference proteome</keyword>
<keyword evidence="6" id="KW-0378">Hydrolase</keyword>
<dbReference type="InterPro" id="IPR050168">
    <property type="entry name" value="AAA_ATPase_domain"/>
</dbReference>
<evidence type="ECO:0000256" key="12">
    <source>
        <dbReference type="ARBA" id="ARBA00048778"/>
    </source>
</evidence>
<evidence type="ECO:0000256" key="7">
    <source>
        <dbReference type="ARBA" id="ARBA00022840"/>
    </source>
</evidence>
<feature type="compositionally biased region" description="Low complexity" evidence="13">
    <location>
        <begin position="980"/>
        <end position="989"/>
    </location>
</feature>
<accession>A0A166C0Y4</accession>
<evidence type="ECO:0000256" key="5">
    <source>
        <dbReference type="ARBA" id="ARBA00022741"/>
    </source>
</evidence>
<keyword evidence="8" id="KW-0653">Protein transport</keyword>
<dbReference type="EMBL" id="KV428095">
    <property type="protein sequence ID" value="KZT36954.1"/>
    <property type="molecule type" value="Genomic_DNA"/>
</dbReference>
<evidence type="ECO:0000256" key="2">
    <source>
        <dbReference type="ARBA" id="ARBA00006914"/>
    </source>
</evidence>
<reference evidence="15 16" key="1">
    <citation type="journal article" date="2016" name="Mol. Biol. Evol.">
        <title>Comparative Genomics of Early-Diverging Mushroom-Forming Fungi Provides Insights into the Origins of Lignocellulose Decay Capabilities.</title>
        <authorList>
            <person name="Nagy L.G."/>
            <person name="Riley R."/>
            <person name="Tritt A."/>
            <person name="Adam C."/>
            <person name="Daum C."/>
            <person name="Floudas D."/>
            <person name="Sun H."/>
            <person name="Yadav J.S."/>
            <person name="Pangilinan J."/>
            <person name="Larsson K.H."/>
            <person name="Matsuura K."/>
            <person name="Barry K."/>
            <person name="Labutti K."/>
            <person name="Kuo R."/>
            <person name="Ohm R.A."/>
            <person name="Bhattacharya S.S."/>
            <person name="Shirouzu T."/>
            <person name="Yoshinaga Y."/>
            <person name="Martin F.M."/>
            <person name="Grigoriev I.V."/>
            <person name="Hibbett D.S."/>
        </authorList>
    </citation>
    <scope>NUCLEOTIDE SEQUENCE [LARGE SCALE GENOMIC DNA]</scope>
    <source>
        <strain evidence="15 16">HHB10207 ss-3</strain>
    </source>
</reference>
<dbReference type="InterPro" id="IPR041569">
    <property type="entry name" value="AAA_lid_3"/>
</dbReference>
<protein>
    <recommendedName>
        <fullName evidence="11">Peroxisomal ATPase PEX1</fullName>
    </recommendedName>
    <alternativeName>
        <fullName evidence="10">Peroxin-1</fullName>
    </alternativeName>
</protein>
<dbReference type="InterPro" id="IPR027417">
    <property type="entry name" value="P-loop_NTPase"/>
</dbReference>
<evidence type="ECO:0000256" key="4">
    <source>
        <dbReference type="ARBA" id="ARBA00022593"/>
    </source>
</evidence>
<dbReference type="InterPro" id="IPR029067">
    <property type="entry name" value="CDC48_domain_2-like_sf"/>
</dbReference>
<dbReference type="GO" id="GO:0016887">
    <property type="term" value="F:ATP hydrolysis activity"/>
    <property type="evidence" value="ECO:0007669"/>
    <property type="project" value="InterPro"/>
</dbReference>
<feature type="compositionally biased region" description="Basic and acidic residues" evidence="13">
    <location>
        <begin position="366"/>
        <end position="383"/>
    </location>
</feature>
<dbReference type="Pfam" id="PF09262">
    <property type="entry name" value="PEX-1N"/>
    <property type="match status" value="1"/>
</dbReference>
<dbReference type="GO" id="GO:0005524">
    <property type="term" value="F:ATP binding"/>
    <property type="evidence" value="ECO:0007669"/>
    <property type="project" value="UniProtKB-KW"/>
</dbReference>
<keyword evidence="3" id="KW-0813">Transport</keyword>
<evidence type="ECO:0000256" key="13">
    <source>
        <dbReference type="SAM" id="MobiDB-lite"/>
    </source>
</evidence>
<dbReference type="InterPro" id="IPR009010">
    <property type="entry name" value="Asp_de-COase-like_dom_sf"/>
</dbReference>
<dbReference type="Pfam" id="PF17862">
    <property type="entry name" value="AAA_lid_3"/>
    <property type="match status" value="1"/>
</dbReference>
<dbReference type="Gene3D" id="3.40.50.300">
    <property type="entry name" value="P-loop containing nucleotide triphosphate hydrolases"/>
    <property type="match status" value="2"/>
</dbReference>
<dbReference type="SMART" id="SM00382">
    <property type="entry name" value="AAA"/>
    <property type="match status" value="2"/>
</dbReference>
<evidence type="ECO:0000256" key="9">
    <source>
        <dbReference type="ARBA" id="ARBA00023136"/>
    </source>
</evidence>
<feature type="region of interest" description="Disordered" evidence="13">
    <location>
        <begin position="187"/>
        <end position="282"/>
    </location>
</feature>
<feature type="compositionally biased region" description="Basic and acidic residues" evidence="13">
    <location>
        <begin position="216"/>
        <end position="228"/>
    </location>
</feature>
<evidence type="ECO:0000256" key="3">
    <source>
        <dbReference type="ARBA" id="ARBA00022448"/>
    </source>
</evidence>
<evidence type="ECO:0000256" key="8">
    <source>
        <dbReference type="ARBA" id="ARBA00022927"/>
    </source>
</evidence>
<organism evidence="15 16">
    <name type="scientific">Sistotremastrum suecicum HHB10207 ss-3</name>
    <dbReference type="NCBI Taxonomy" id="1314776"/>
    <lineage>
        <taxon>Eukaryota</taxon>
        <taxon>Fungi</taxon>
        <taxon>Dikarya</taxon>
        <taxon>Basidiomycota</taxon>
        <taxon>Agaricomycotina</taxon>
        <taxon>Agaricomycetes</taxon>
        <taxon>Sistotremastrales</taxon>
        <taxon>Sistotremastraceae</taxon>
        <taxon>Sistotremastrum</taxon>
    </lineage>
</organism>
<evidence type="ECO:0000259" key="14">
    <source>
        <dbReference type="SMART" id="SM00382"/>
    </source>
</evidence>
<dbReference type="OrthoDB" id="2187at2759"/>